<dbReference type="InterPro" id="IPR037272">
    <property type="entry name" value="SNS_sf"/>
</dbReference>
<evidence type="ECO:0000256" key="7">
    <source>
        <dbReference type="SAM" id="Phobius"/>
    </source>
</evidence>
<feature type="transmembrane region" description="Helical" evidence="7">
    <location>
        <begin position="342"/>
        <end position="367"/>
    </location>
</feature>
<evidence type="ECO:0000313" key="9">
    <source>
        <dbReference type="Proteomes" id="UP000242188"/>
    </source>
</evidence>
<organism evidence="8 9">
    <name type="scientific">Mizuhopecten yessoensis</name>
    <name type="common">Japanese scallop</name>
    <name type="synonym">Patinopecten yessoensis</name>
    <dbReference type="NCBI Taxonomy" id="6573"/>
    <lineage>
        <taxon>Eukaryota</taxon>
        <taxon>Metazoa</taxon>
        <taxon>Spiralia</taxon>
        <taxon>Lophotrochozoa</taxon>
        <taxon>Mollusca</taxon>
        <taxon>Bivalvia</taxon>
        <taxon>Autobranchia</taxon>
        <taxon>Pteriomorphia</taxon>
        <taxon>Pectinida</taxon>
        <taxon>Pectinoidea</taxon>
        <taxon>Pectinidae</taxon>
        <taxon>Mizuhopecten</taxon>
    </lineage>
</organism>
<name>A0A210QND8_MIZYE</name>
<accession>A0A210QND8</accession>
<feature type="transmembrane region" description="Helical" evidence="7">
    <location>
        <begin position="307"/>
        <end position="330"/>
    </location>
</feature>
<dbReference type="GO" id="GO:0005886">
    <property type="term" value="C:plasma membrane"/>
    <property type="evidence" value="ECO:0007669"/>
    <property type="project" value="TreeGrafter"/>
</dbReference>
<evidence type="ECO:0000256" key="1">
    <source>
        <dbReference type="ARBA" id="ARBA00004141"/>
    </source>
</evidence>
<feature type="binding site" evidence="6">
    <location>
        <position position="208"/>
    </location>
    <ligand>
        <name>Na(+)</name>
        <dbReference type="ChEBI" id="CHEBI:29101"/>
        <label>1</label>
    </ligand>
</feature>
<feature type="transmembrane region" description="Helical" evidence="7">
    <location>
        <begin position="232"/>
        <end position="251"/>
    </location>
</feature>
<proteinExistence type="predicted"/>
<dbReference type="AlphaFoldDB" id="A0A210QND8"/>
<dbReference type="GO" id="GO:0046872">
    <property type="term" value="F:metal ion binding"/>
    <property type="evidence" value="ECO:0007669"/>
    <property type="project" value="UniProtKB-KW"/>
</dbReference>
<dbReference type="OrthoDB" id="10364501at2759"/>
<dbReference type="PROSITE" id="PS50267">
    <property type="entry name" value="NA_NEUROTRAN_SYMP_3"/>
    <property type="match status" value="1"/>
</dbReference>
<evidence type="ECO:0000256" key="6">
    <source>
        <dbReference type="PIRSR" id="PIRSR600175-1"/>
    </source>
</evidence>
<dbReference type="Proteomes" id="UP000242188">
    <property type="component" value="Unassembled WGS sequence"/>
</dbReference>
<feature type="transmembrane region" description="Helical" evidence="7">
    <location>
        <begin position="25"/>
        <end position="44"/>
    </location>
</feature>
<feature type="transmembrane region" description="Helical" evidence="7">
    <location>
        <begin position="130"/>
        <end position="157"/>
    </location>
</feature>
<feature type="binding site" evidence="6">
    <location>
        <position position="207"/>
    </location>
    <ligand>
        <name>Na(+)</name>
        <dbReference type="ChEBI" id="CHEBI:29101"/>
        <label>1</label>
    </ligand>
</feature>
<dbReference type="GO" id="GO:0005283">
    <property type="term" value="F:amino acid:sodium symporter activity"/>
    <property type="evidence" value="ECO:0007669"/>
    <property type="project" value="TreeGrafter"/>
</dbReference>
<dbReference type="InterPro" id="IPR000175">
    <property type="entry name" value="Na/ntran_symport"/>
</dbReference>
<keyword evidence="6" id="KW-0479">Metal-binding</keyword>
<reference evidence="8 9" key="1">
    <citation type="journal article" date="2017" name="Nat. Ecol. Evol.">
        <title>Scallop genome provides insights into evolution of bilaterian karyotype and development.</title>
        <authorList>
            <person name="Wang S."/>
            <person name="Zhang J."/>
            <person name="Jiao W."/>
            <person name="Li J."/>
            <person name="Xun X."/>
            <person name="Sun Y."/>
            <person name="Guo X."/>
            <person name="Huan P."/>
            <person name="Dong B."/>
            <person name="Zhang L."/>
            <person name="Hu X."/>
            <person name="Sun X."/>
            <person name="Wang J."/>
            <person name="Zhao C."/>
            <person name="Wang Y."/>
            <person name="Wang D."/>
            <person name="Huang X."/>
            <person name="Wang R."/>
            <person name="Lv J."/>
            <person name="Li Y."/>
            <person name="Zhang Z."/>
            <person name="Liu B."/>
            <person name="Lu W."/>
            <person name="Hui Y."/>
            <person name="Liang J."/>
            <person name="Zhou Z."/>
            <person name="Hou R."/>
            <person name="Li X."/>
            <person name="Liu Y."/>
            <person name="Li H."/>
            <person name="Ning X."/>
            <person name="Lin Y."/>
            <person name="Zhao L."/>
            <person name="Xing Q."/>
            <person name="Dou J."/>
            <person name="Li Y."/>
            <person name="Mao J."/>
            <person name="Guo H."/>
            <person name="Dou H."/>
            <person name="Li T."/>
            <person name="Mu C."/>
            <person name="Jiang W."/>
            <person name="Fu Q."/>
            <person name="Fu X."/>
            <person name="Miao Y."/>
            <person name="Liu J."/>
            <person name="Yu Q."/>
            <person name="Li R."/>
            <person name="Liao H."/>
            <person name="Li X."/>
            <person name="Kong Y."/>
            <person name="Jiang Z."/>
            <person name="Chourrout D."/>
            <person name="Li R."/>
            <person name="Bao Z."/>
        </authorList>
    </citation>
    <scope>NUCLEOTIDE SEQUENCE [LARGE SCALE GENOMIC DNA]</scope>
    <source>
        <strain evidence="8 9">PY_sf001</strain>
    </source>
</reference>
<protein>
    <submittedName>
        <fullName evidence="8">Sodium-and chloride-dependent glycine transporter 2</fullName>
    </submittedName>
</protein>
<dbReference type="Pfam" id="PF00209">
    <property type="entry name" value="SNF"/>
    <property type="match status" value="1"/>
</dbReference>
<sequence>MNFNRYKVLRISSGIDDIGDVNGMYIVYMAIIKVIVCCAIAKSFKSLGKVMIVTAILPIILLVAILLRALTLPGSTEGMLFFINPDFSKLLNAKIWVEATFVAFNTLGPGWGGLMMIGCHNKFNYNCLRASLISSVSVLLIGLFNGLVVFATAGVMAHEAEVPVHSVVTSGGFSIGFITYPKALSCFPLPQAWSVLFYLVLILPGIDSLTVMMEPFLLILEEMCPKYFHNKRVALLTVTTIATFLVGLLFVTQAGVYIFILGIWYIATWNVVVICLVEAIVFGWVYGSNRLDRDVKMMLGRPMPGPVRISLAFIIPIFLSVLLTISIVTYRAPAFGSYEYPWYASIIGWALTLSTLAPALGYAVYTLSKQKGDLHQRFQNSVRPNEDWVPIDASYREFWKKDSYHNSLTWKQLFLYNLKGDSGRFVSNSLTVEEQHSLKAFT</sequence>
<comment type="subcellular location">
    <subcellularLocation>
        <location evidence="1">Membrane</location>
        <topology evidence="1">Multi-pass membrane protein</topology>
    </subcellularLocation>
</comment>
<dbReference type="GO" id="GO:0089718">
    <property type="term" value="P:amino acid import across plasma membrane"/>
    <property type="evidence" value="ECO:0007669"/>
    <property type="project" value="TreeGrafter"/>
</dbReference>
<feature type="transmembrane region" description="Helical" evidence="7">
    <location>
        <begin position="51"/>
        <end position="70"/>
    </location>
</feature>
<dbReference type="EMBL" id="NEDP02002708">
    <property type="protein sequence ID" value="OWF50249.1"/>
    <property type="molecule type" value="Genomic_DNA"/>
</dbReference>
<dbReference type="PRINTS" id="PR00176">
    <property type="entry name" value="NANEUSMPORT"/>
</dbReference>
<evidence type="ECO:0000256" key="2">
    <source>
        <dbReference type="ARBA" id="ARBA00022448"/>
    </source>
</evidence>
<keyword evidence="2" id="KW-0813">Transport</keyword>
<feature type="transmembrane region" description="Helical" evidence="7">
    <location>
        <begin position="195"/>
        <end position="220"/>
    </location>
</feature>
<keyword evidence="4 7" id="KW-1133">Transmembrane helix</keyword>
<feature type="transmembrane region" description="Helical" evidence="7">
    <location>
        <begin position="95"/>
        <end position="118"/>
    </location>
</feature>
<gene>
    <name evidence="8" type="ORF">KP79_PYT16088</name>
</gene>
<dbReference type="STRING" id="6573.A0A210QND8"/>
<evidence type="ECO:0000256" key="3">
    <source>
        <dbReference type="ARBA" id="ARBA00022692"/>
    </source>
</evidence>
<dbReference type="PANTHER" id="PTHR11616:SF241">
    <property type="entry name" value="SODIUM- AND CHLORIDE-DEPENDENT GLYCINE TRANSPORTER 2"/>
    <property type="match status" value="1"/>
</dbReference>
<evidence type="ECO:0000313" key="8">
    <source>
        <dbReference type="EMBL" id="OWF50249.1"/>
    </source>
</evidence>
<evidence type="ECO:0000256" key="4">
    <source>
        <dbReference type="ARBA" id="ARBA00022989"/>
    </source>
</evidence>
<dbReference type="PANTHER" id="PTHR11616">
    <property type="entry name" value="SODIUM/CHLORIDE DEPENDENT TRANSPORTER"/>
    <property type="match status" value="1"/>
</dbReference>
<keyword evidence="9" id="KW-1185">Reference proteome</keyword>
<dbReference type="SUPFAM" id="SSF161070">
    <property type="entry name" value="SNF-like"/>
    <property type="match status" value="1"/>
</dbReference>
<comment type="caution">
    <text evidence="8">The sequence shown here is derived from an EMBL/GenBank/DDBJ whole genome shotgun (WGS) entry which is preliminary data.</text>
</comment>
<keyword evidence="5 7" id="KW-0472">Membrane</keyword>
<keyword evidence="6" id="KW-0915">Sodium</keyword>
<keyword evidence="3 7" id="KW-0812">Transmembrane</keyword>
<feature type="transmembrane region" description="Helical" evidence="7">
    <location>
        <begin position="257"/>
        <end position="286"/>
    </location>
</feature>
<evidence type="ECO:0000256" key="5">
    <source>
        <dbReference type="ARBA" id="ARBA00023136"/>
    </source>
</evidence>